<evidence type="ECO:0000313" key="2">
    <source>
        <dbReference type="Proteomes" id="UP000582837"/>
    </source>
</evidence>
<name>A0A841GQ83_9BACT</name>
<evidence type="ECO:0000313" key="1">
    <source>
        <dbReference type="EMBL" id="MBB6069180.1"/>
    </source>
</evidence>
<protein>
    <submittedName>
        <fullName evidence="1">Uncharacterized protein</fullName>
    </submittedName>
</protein>
<dbReference type="RefSeq" id="WP_170038106.1">
    <property type="nucleotide sequence ID" value="NZ_JABDTL010000002.1"/>
</dbReference>
<gene>
    <name evidence="1" type="ORF">HNQ61_000795</name>
</gene>
<organism evidence="1 2">
    <name type="scientific">Longimicrobium terrae</name>
    <dbReference type="NCBI Taxonomy" id="1639882"/>
    <lineage>
        <taxon>Bacteria</taxon>
        <taxon>Pseudomonadati</taxon>
        <taxon>Gemmatimonadota</taxon>
        <taxon>Longimicrobiia</taxon>
        <taxon>Longimicrobiales</taxon>
        <taxon>Longimicrobiaceae</taxon>
        <taxon>Longimicrobium</taxon>
    </lineage>
</organism>
<comment type="caution">
    <text evidence="1">The sequence shown here is derived from an EMBL/GenBank/DDBJ whole genome shotgun (WGS) entry which is preliminary data.</text>
</comment>
<dbReference type="Proteomes" id="UP000582837">
    <property type="component" value="Unassembled WGS sequence"/>
</dbReference>
<keyword evidence="2" id="KW-1185">Reference proteome</keyword>
<proteinExistence type="predicted"/>
<accession>A0A841GQ83</accession>
<dbReference type="AlphaFoldDB" id="A0A841GQ83"/>
<reference evidence="1 2" key="1">
    <citation type="submission" date="2020-08" db="EMBL/GenBank/DDBJ databases">
        <title>Genomic Encyclopedia of Type Strains, Phase IV (KMG-IV): sequencing the most valuable type-strain genomes for metagenomic binning, comparative biology and taxonomic classification.</title>
        <authorList>
            <person name="Goeker M."/>
        </authorList>
    </citation>
    <scope>NUCLEOTIDE SEQUENCE [LARGE SCALE GENOMIC DNA]</scope>
    <source>
        <strain evidence="1 2">DSM 29007</strain>
    </source>
</reference>
<dbReference type="EMBL" id="JACHIA010000002">
    <property type="protein sequence ID" value="MBB6069180.1"/>
    <property type="molecule type" value="Genomic_DNA"/>
</dbReference>
<sequence length="66" mass="7006">MRKMQLDLDTLAVESFPVSPETRGAGTVDAYEAPTPPYASCGCTTGASYIARFCPPPVSKTTCAEF</sequence>